<dbReference type="Gene3D" id="1.20.120.10">
    <property type="entry name" value="Cytochrome c/b562"/>
    <property type="match status" value="1"/>
</dbReference>
<feature type="binding site" description="covalent" evidence="7">
    <location>
        <position position="153"/>
    </location>
    <ligand>
        <name>heme c</name>
        <dbReference type="ChEBI" id="CHEBI:61717"/>
    </ligand>
</feature>
<evidence type="ECO:0000256" key="3">
    <source>
        <dbReference type="ARBA" id="ARBA00022723"/>
    </source>
</evidence>
<feature type="binding site" description="covalent" evidence="7">
    <location>
        <position position="150"/>
    </location>
    <ligand>
        <name>heme c</name>
        <dbReference type="ChEBI" id="CHEBI:61717"/>
    </ligand>
</feature>
<evidence type="ECO:0000313" key="9">
    <source>
        <dbReference type="EMBL" id="QNE04041.1"/>
    </source>
</evidence>
<feature type="binding site" description="axial binding residue" evidence="6">
    <location>
        <position position="154"/>
    </location>
    <ligand>
        <name>heme c</name>
        <dbReference type="ChEBI" id="CHEBI:61717"/>
    </ligand>
    <ligandPart>
        <name>Fe</name>
        <dbReference type="ChEBI" id="CHEBI:18248"/>
    </ligandPart>
</feature>
<dbReference type="GO" id="GO:0042597">
    <property type="term" value="C:periplasmic space"/>
    <property type="evidence" value="ECO:0007669"/>
    <property type="project" value="InterPro"/>
</dbReference>
<dbReference type="InterPro" id="IPR010980">
    <property type="entry name" value="Cyt_c/b562"/>
</dbReference>
<evidence type="ECO:0000256" key="5">
    <source>
        <dbReference type="ARBA" id="ARBA00023004"/>
    </source>
</evidence>
<evidence type="ECO:0000256" key="7">
    <source>
        <dbReference type="PIRSR" id="PIRSR000027-2"/>
    </source>
</evidence>
<reference evidence="9 10" key="1">
    <citation type="submission" date="2020-08" db="EMBL/GenBank/DDBJ databases">
        <authorList>
            <person name="Liu G."/>
            <person name="Sun C."/>
        </authorList>
    </citation>
    <scope>NUCLEOTIDE SEQUENCE [LARGE SCALE GENOMIC DNA]</scope>
    <source>
        <strain evidence="9 10">OT19</strain>
    </source>
</reference>
<keyword evidence="8" id="KW-0732">Signal</keyword>
<evidence type="ECO:0000256" key="2">
    <source>
        <dbReference type="ARBA" id="ARBA00022617"/>
    </source>
</evidence>
<keyword evidence="2 7" id="KW-0349">Heme</keyword>
<proteinExistence type="predicted"/>
<gene>
    <name evidence="9" type="ORF">H4O24_08400</name>
</gene>
<keyword evidence="1" id="KW-0813">Transport</keyword>
<dbReference type="InterPro" id="IPR002321">
    <property type="entry name" value="Cyt_c_II"/>
</dbReference>
<dbReference type="RefSeq" id="WP_185883350.1">
    <property type="nucleotide sequence ID" value="NZ_CP060052.1"/>
</dbReference>
<dbReference type="PRINTS" id="PR00608">
    <property type="entry name" value="CYTCHROMECII"/>
</dbReference>
<dbReference type="PIRSF" id="PIRSF000027">
    <property type="entry name" value="Cytc_c_prime"/>
    <property type="match status" value="1"/>
</dbReference>
<dbReference type="EMBL" id="CP060052">
    <property type="protein sequence ID" value="QNE04041.1"/>
    <property type="molecule type" value="Genomic_DNA"/>
</dbReference>
<comment type="PTM">
    <text evidence="7">Binds 1 heme group per subunit.</text>
</comment>
<dbReference type="SUPFAM" id="SSF47175">
    <property type="entry name" value="Cytochromes"/>
    <property type="match status" value="1"/>
</dbReference>
<evidence type="ECO:0000313" key="10">
    <source>
        <dbReference type="Proteomes" id="UP000515297"/>
    </source>
</evidence>
<sequence>MTRLFASALFRTGTLAAAGLALAAAGTVALAAPSSSSAIAQRQANFKEMGRAMKTLKDQSAGGTVDRAVAMAAAKTIAVNARTQKTMFPAGSGASSGTKTDALSAVWSDRAGFDAQMTRLAAEADKLMAAAQSGNASALNAQFRETGKVCAACHRQFRADS</sequence>
<dbReference type="AlphaFoldDB" id="A0A7G6VQM6"/>
<name>A0A7G6VQM6_9SPHN</name>
<evidence type="ECO:0000256" key="6">
    <source>
        <dbReference type="PIRSR" id="PIRSR000027-1"/>
    </source>
</evidence>
<dbReference type="GO" id="GO:0005506">
    <property type="term" value="F:iron ion binding"/>
    <property type="evidence" value="ECO:0007669"/>
    <property type="project" value="InterPro"/>
</dbReference>
<dbReference type="GO" id="GO:0020037">
    <property type="term" value="F:heme binding"/>
    <property type="evidence" value="ECO:0007669"/>
    <property type="project" value="InterPro"/>
</dbReference>
<evidence type="ECO:0000256" key="1">
    <source>
        <dbReference type="ARBA" id="ARBA00022448"/>
    </source>
</evidence>
<protein>
    <submittedName>
        <fullName evidence="9">Cytochrome c</fullName>
    </submittedName>
</protein>
<dbReference type="InterPro" id="IPR015984">
    <property type="entry name" value="Cyt_c_prime_subgr"/>
</dbReference>
<dbReference type="InterPro" id="IPR012127">
    <property type="entry name" value="Cyt_c_prime"/>
</dbReference>
<dbReference type="Pfam" id="PF01322">
    <property type="entry name" value="Cytochrom_C_2"/>
    <property type="match status" value="1"/>
</dbReference>
<dbReference type="GO" id="GO:0022900">
    <property type="term" value="P:electron transport chain"/>
    <property type="evidence" value="ECO:0007669"/>
    <property type="project" value="InterPro"/>
</dbReference>
<dbReference type="Proteomes" id="UP000515297">
    <property type="component" value="Chromosome"/>
</dbReference>
<accession>A0A7G6VQM6</accession>
<feature type="signal peptide" evidence="8">
    <location>
        <begin position="1"/>
        <end position="31"/>
    </location>
</feature>
<organism evidence="9 10">
    <name type="scientific">Croceicoccus marinus</name>
    <dbReference type="NCBI Taxonomy" id="450378"/>
    <lineage>
        <taxon>Bacteria</taxon>
        <taxon>Pseudomonadati</taxon>
        <taxon>Pseudomonadota</taxon>
        <taxon>Alphaproteobacteria</taxon>
        <taxon>Sphingomonadales</taxon>
        <taxon>Erythrobacteraceae</taxon>
        <taxon>Croceicoccus</taxon>
    </lineage>
</organism>
<keyword evidence="5 6" id="KW-0408">Iron</keyword>
<evidence type="ECO:0000256" key="4">
    <source>
        <dbReference type="ARBA" id="ARBA00022982"/>
    </source>
</evidence>
<feature type="chain" id="PRO_5028861554" evidence="8">
    <location>
        <begin position="32"/>
        <end position="161"/>
    </location>
</feature>
<dbReference type="PROSITE" id="PS51009">
    <property type="entry name" value="CYTCII"/>
    <property type="match status" value="1"/>
</dbReference>
<keyword evidence="3 6" id="KW-0479">Metal-binding</keyword>
<evidence type="ECO:0000256" key="8">
    <source>
        <dbReference type="SAM" id="SignalP"/>
    </source>
</evidence>
<dbReference type="GO" id="GO:0009055">
    <property type="term" value="F:electron transfer activity"/>
    <property type="evidence" value="ECO:0007669"/>
    <property type="project" value="InterPro"/>
</dbReference>
<keyword evidence="4" id="KW-0249">Electron transport</keyword>